<feature type="region of interest" description="Disordered" evidence="5">
    <location>
        <begin position="1"/>
        <end position="20"/>
    </location>
</feature>
<keyword evidence="8" id="KW-1185">Reference proteome</keyword>
<dbReference type="RefSeq" id="WP_269905360.1">
    <property type="nucleotide sequence ID" value="NZ_JAPFQA010000004.1"/>
</dbReference>
<evidence type="ECO:0000256" key="2">
    <source>
        <dbReference type="ARBA" id="ARBA00022490"/>
    </source>
</evidence>
<evidence type="ECO:0000256" key="5">
    <source>
        <dbReference type="SAM" id="MobiDB-lite"/>
    </source>
</evidence>
<evidence type="ECO:0000256" key="3">
    <source>
        <dbReference type="ARBA" id="ARBA00022679"/>
    </source>
</evidence>
<evidence type="ECO:0000313" key="8">
    <source>
        <dbReference type="Proteomes" id="UP001152178"/>
    </source>
</evidence>
<dbReference type="EMBL" id="JAPFQA010000004">
    <property type="protein sequence ID" value="MCZ8544841.1"/>
    <property type="molecule type" value="Genomic_DNA"/>
</dbReference>
<dbReference type="InterPro" id="IPR029058">
    <property type="entry name" value="AB_hydrolase_fold"/>
</dbReference>
<comment type="caution">
    <text evidence="7">The sequence shown here is derived from an EMBL/GenBank/DDBJ whole genome shotgun (WGS) entry which is preliminary data.</text>
</comment>
<comment type="subcellular location">
    <subcellularLocation>
        <location evidence="1">Cytoplasm</location>
    </subcellularLocation>
</comment>
<evidence type="ECO:0000313" key="7">
    <source>
        <dbReference type="EMBL" id="MCZ8544841.1"/>
    </source>
</evidence>
<dbReference type="Gene3D" id="3.40.50.1820">
    <property type="entry name" value="alpha/beta hydrolase"/>
    <property type="match status" value="1"/>
</dbReference>
<accession>A0ABT4QTC6</accession>
<dbReference type="InterPro" id="IPR010963">
    <property type="entry name" value="PHA_synth_I"/>
</dbReference>
<dbReference type="PANTHER" id="PTHR36837">
    <property type="entry name" value="POLY(3-HYDROXYALKANOATE) POLYMERASE SUBUNIT PHAC"/>
    <property type="match status" value="1"/>
</dbReference>
<evidence type="ECO:0000259" key="6">
    <source>
        <dbReference type="Pfam" id="PF07167"/>
    </source>
</evidence>
<feature type="domain" description="Poly-beta-hydroxybutyrate polymerase N-terminal" evidence="6">
    <location>
        <begin position="124"/>
        <end position="295"/>
    </location>
</feature>
<protein>
    <submittedName>
        <fullName evidence="7">Class I poly(R)-hydroxyalkanoic acid synthase</fullName>
    </submittedName>
</protein>
<proteinExistence type="predicted"/>
<evidence type="ECO:0000256" key="4">
    <source>
        <dbReference type="ARBA" id="ARBA00023315"/>
    </source>
</evidence>
<dbReference type="Pfam" id="PF07167">
    <property type="entry name" value="PhaC_N"/>
    <property type="match status" value="1"/>
</dbReference>
<evidence type="ECO:0000256" key="1">
    <source>
        <dbReference type="ARBA" id="ARBA00004496"/>
    </source>
</evidence>
<reference evidence="7" key="1">
    <citation type="submission" date="2022-11" db="EMBL/GenBank/DDBJ databases">
        <authorList>
            <person name="Coimbra C."/>
        </authorList>
    </citation>
    <scope>NUCLEOTIDE SEQUENCE</scope>
    <source>
        <strain evidence="7">Jales19</strain>
    </source>
</reference>
<dbReference type="Proteomes" id="UP001152178">
    <property type="component" value="Unassembled WGS sequence"/>
</dbReference>
<organism evidence="7 8">
    <name type="scientific">Mesorhizobium qingshengii</name>
    <dbReference type="NCBI Taxonomy" id="1165689"/>
    <lineage>
        <taxon>Bacteria</taxon>
        <taxon>Pseudomonadati</taxon>
        <taxon>Pseudomonadota</taxon>
        <taxon>Alphaproteobacteria</taxon>
        <taxon>Hyphomicrobiales</taxon>
        <taxon>Phyllobacteriaceae</taxon>
        <taxon>Mesorhizobium</taxon>
    </lineage>
</organism>
<dbReference type="NCBIfam" id="TIGR01838">
    <property type="entry name" value="PHA_synth_I"/>
    <property type="match status" value="1"/>
</dbReference>
<keyword evidence="4" id="KW-0012">Acyltransferase</keyword>
<feature type="compositionally biased region" description="Basic and acidic residues" evidence="5">
    <location>
        <begin position="1"/>
        <end position="10"/>
    </location>
</feature>
<name>A0ABT4QTC6_9HYPH</name>
<dbReference type="InterPro" id="IPR010941">
    <property type="entry name" value="PhaC_N"/>
</dbReference>
<gene>
    <name evidence="7" type="primary">phaC</name>
    <name evidence="7" type="ORF">OOJ09_11670</name>
</gene>
<dbReference type="PANTHER" id="PTHR36837:SF5">
    <property type="entry name" value="POLY-3-HYDROXYBUTYRATE SYNTHASE"/>
    <property type="match status" value="1"/>
</dbReference>
<dbReference type="SUPFAM" id="SSF53474">
    <property type="entry name" value="alpha/beta-Hydrolases"/>
    <property type="match status" value="1"/>
</dbReference>
<sequence length="611" mass="68174">MSKTPDSGKAEDDEPSTVEQYLVKDPERFALNMARMIEQAGKAASAWAEPREKGEVRDSVAEPVVDMVKTFSKLSEYWLSDPQRALEAQTRLFSGYMTVWANAIQRTSNAAEGTEDAVKPERGDKRFLDPEWGRNAFFDFLKQAYLVTSRWAADLVEHADGLDEHTRHKAGFYVKQVSNAISPSNFILTNPELFRETVASNGENLVRGMKMLAEDIAAGKGDLKLRQADYSPFEIGKNIATTPGKVVGRSDVAEIIQYDPATEMVLKRPLLICPPWINKFYILDLNPQKSFIRWAVEQGHTVFVISWINPDERHGTKSWEAYIREGLQYGLDTIEKATGERDVNAIGYCVGGTLLAAALALMAQEGDDRIKSATFFTTQVDFTHAGDLKVFVDEEQVAAVEKSMSEKGYLDGTKMATAFNMLRSGDLIWPYVVNNYMRGKDPLPFDLLYWNADSTRMGAANHSFYLRNCYLENNLSRGTMELAGHTVSLADITIPVYNLASREDHIAPALSVFLGSKYFGGKVDYVMAGSGHIAGVVNPPASKKYQYWTGGTPMGDFGQWIAGATEHPGSWWPHWQDWIEAKDNTRVPARKPGKHMKTLGDAPGTYVKVRV</sequence>
<keyword evidence="3" id="KW-0808">Transferase</keyword>
<keyword evidence="2" id="KW-0963">Cytoplasm</keyword>
<dbReference type="InterPro" id="IPR051321">
    <property type="entry name" value="PHA/PHB_synthase"/>
</dbReference>